<evidence type="ECO:0000256" key="6">
    <source>
        <dbReference type="ARBA" id="ARBA00022989"/>
    </source>
</evidence>
<feature type="transmembrane region" description="Helical" evidence="8">
    <location>
        <begin position="12"/>
        <end position="45"/>
    </location>
</feature>
<dbReference type="GO" id="GO:0098554">
    <property type="term" value="C:cytoplasmic side of endoplasmic reticulum membrane"/>
    <property type="evidence" value="ECO:0007669"/>
    <property type="project" value="TreeGrafter"/>
</dbReference>
<evidence type="ECO:0000256" key="1">
    <source>
        <dbReference type="ARBA" id="ARBA00004477"/>
    </source>
</evidence>
<protein>
    <recommendedName>
        <fullName evidence="10">Signal peptide peptidase</fullName>
    </recommendedName>
</protein>
<comment type="similarity">
    <text evidence="2">Belongs to the peptidase A22B family.</text>
</comment>
<evidence type="ECO:0000256" key="3">
    <source>
        <dbReference type="ARBA" id="ARBA00022692"/>
    </source>
</evidence>
<feature type="transmembrane region" description="Helical" evidence="8">
    <location>
        <begin position="148"/>
        <end position="171"/>
    </location>
</feature>
<feature type="transmembrane region" description="Helical" evidence="8">
    <location>
        <begin position="201"/>
        <end position="219"/>
    </location>
</feature>
<evidence type="ECO:0000256" key="2">
    <source>
        <dbReference type="ARBA" id="ARBA00006859"/>
    </source>
</evidence>
<dbReference type="PANTHER" id="PTHR12174">
    <property type="entry name" value="SIGNAL PEPTIDE PEPTIDASE"/>
    <property type="match status" value="1"/>
</dbReference>
<feature type="transmembrane region" description="Helical" evidence="8">
    <location>
        <begin position="292"/>
        <end position="315"/>
    </location>
</feature>
<organism evidence="9">
    <name type="scientific">Chromulina nebulosa</name>
    <dbReference type="NCBI Taxonomy" id="96789"/>
    <lineage>
        <taxon>Eukaryota</taxon>
        <taxon>Sar</taxon>
        <taxon>Stramenopiles</taxon>
        <taxon>Ochrophyta</taxon>
        <taxon>Chrysophyceae</taxon>
        <taxon>Chromulinales</taxon>
        <taxon>Chromulinaceae</taxon>
        <taxon>Chromulina</taxon>
    </lineage>
</organism>
<keyword evidence="4" id="KW-0378">Hydrolase</keyword>
<accession>A0A7S0SXT6</accession>
<dbReference type="GO" id="GO:0006465">
    <property type="term" value="P:signal peptide processing"/>
    <property type="evidence" value="ECO:0007669"/>
    <property type="project" value="TreeGrafter"/>
</dbReference>
<keyword evidence="6 8" id="KW-1133">Transmembrane helix</keyword>
<name>A0A7S0SXT6_9STRA</name>
<gene>
    <name evidence="9" type="ORF">CNEB1095_LOCUS2187</name>
</gene>
<evidence type="ECO:0000256" key="7">
    <source>
        <dbReference type="ARBA" id="ARBA00023136"/>
    </source>
</evidence>
<reference evidence="9" key="1">
    <citation type="submission" date="2021-01" db="EMBL/GenBank/DDBJ databases">
        <authorList>
            <person name="Corre E."/>
            <person name="Pelletier E."/>
            <person name="Niang G."/>
            <person name="Scheremetjew M."/>
            <person name="Finn R."/>
            <person name="Kale V."/>
            <person name="Holt S."/>
            <person name="Cochrane G."/>
            <person name="Meng A."/>
            <person name="Brown T."/>
            <person name="Cohen L."/>
        </authorList>
    </citation>
    <scope>NUCLEOTIDE SEQUENCE</scope>
    <source>
        <strain evidence="9">UTEXLB2642</strain>
    </source>
</reference>
<sequence length="368" mass="41546">MSQPSNQLLSYSYIALFSIWSISYFIAIPVSINLIITSTLIIYIGSHRSLRLLISEADGGIPKSEKEVMTEKDVYKFPIVGSLALFSLYIAFKYFNKDIVNLILSLYFSVIGVFTLTGTFAPFLSPYIPHDKTKKYGFKTSVVYFGEIDALLTIPEVISFILSIIFAVYYFRTKHYMLNNVLGISFCIQSIERISIGSYKIGAILLVGLFFYDIFWVFGTDVMVTVAKSFDGPIKILFPIIIPTATEKGKFSLLGLGDIVIPGLFVSLLLRFDAVRANILPKEAEYGIFHKYYFHFNLLFYSIGLVVTVSVMYFFNAAQPALLYLVPACLGSSLFVGFARNELAILFAYDEEHKDKKATENIENKKEK</sequence>
<comment type="subcellular location">
    <subcellularLocation>
        <location evidence="1">Endoplasmic reticulum membrane</location>
        <topology evidence="1">Multi-pass membrane protein</topology>
    </subcellularLocation>
</comment>
<keyword evidence="3 8" id="KW-0812">Transmembrane</keyword>
<dbReference type="GO" id="GO:0098553">
    <property type="term" value="C:lumenal side of endoplasmic reticulum membrane"/>
    <property type="evidence" value="ECO:0007669"/>
    <property type="project" value="TreeGrafter"/>
</dbReference>
<dbReference type="EMBL" id="HBFD01003327">
    <property type="protein sequence ID" value="CAD8717114.1"/>
    <property type="molecule type" value="Transcribed_RNA"/>
</dbReference>
<evidence type="ECO:0008006" key="10">
    <source>
        <dbReference type="Google" id="ProtNLM"/>
    </source>
</evidence>
<keyword evidence="7 8" id="KW-0472">Membrane</keyword>
<evidence type="ECO:0000256" key="5">
    <source>
        <dbReference type="ARBA" id="ARBA00022824"/>
    </source>
</evidence>
<evidence type="ECO:0000256" key="4">
    <source>
        <dbReference type="ARBA" id="ARBA00022801"/>
    </source>
</evidence>
<feature type="transmembrane region" description="Helical" evidence="8">
    <location>
        <begin position="104"/>
        <end position="128"/>
    </location>
</feature>
<evidence type="ECO:0000256" key="8">
    <source>
        <dbReference type="SAM" id="Phobius"/>
    </source>
</evidence>
<dbReference type="AlphaFoldDB" id="A0A7S0SXT6"/>
<proteinExistence type="inferred from homology"/>
<feature type="transmembrane region" description="Helical" evidence="8">
    <location>
        <begin position="321"/>
        <end position="339"/>
    </location>
</feature>
<dbReference type="GO" id="GO:0033619">
    <property type="term" value="P:membrane protein proteolysis"/>
    <property type="evidence" value="ECO:0007669"/>
    <property type="project" value="TreeGrafter"/>
</dbReference>
<dbReference type="InterPro" id="IPR006639">
    <property type="entry name" value="Preselin/SPP"/>
</dbReference>
<evidence type="ECO:0000313" key="9">
    <source>
        <dbReference type="EMBL" id="CAD8717114.1"/>
    </source>
</evidence>
<dbReference type="GO" id="GO:0042500">
    <property type="term" value="F:aspartic endopeptidase activity, intramembrane cleaving"/>
    <property type="evidence" value="ECO:0007669"/>
    <property type="project" value="InterPro"/>
</dbReference>
<feature type="transmembrane region" description="Helical" evidence="8">
    <location>
        <begin position="74"/>
        <end position="92"/>
    </location>
</feature>
<dbReference type="Pfam" id="PF04258">
    <property type="entry name" value="Peptidase_A22B"/>
    <property type="match status" value="1"/>
</dbReference>
<feature type="transmembrane region" description="Helical" evidence="8">
    <location>
        <begin position="251"/>
        <end position="272"/>
    </location>
</feature>
<dbReference type="SMART" id="SM00730">
    <property type="entry name" value="PSN"/>
    <property type="match status" value="1"/>
</dbReference>
<dbReference type="PANTHER" id="PTHR12174:SF23">
    <property type="entry name" value="MINOR HISTOCOMPATIBILITY ANTIGEN H13"/>
    <property type="match status" value="1"/>
</dbReference>
<keyword evidence="5" id="KW-0256">Endoplasmic reticulum</keyword>
<dbReference type="InterPro" id="IPR007369">
    <property type="entry name" value="Peptidase_A22B_SPP"/>
</dbReference>